<dbReference type="PANTHER" id="PTHR22811">
    <property type="entry name" value="TRANSMEMBRANE EMP24 DOMAIN-CONTAINING PROTEIN"/>
    <property type="match status" value="1"/>
</dbReference>
<feature type="transmembrane region" description="Helical" evidence="9">
    <location>
        <begin position="172"/>
        <end position="192"/>
    </location>
</feature>
<proteinExistence type="inferred from homology"/>
<feature type="signal peptide" evidence="10">
    <location>
        <begin position="1"/>
        <end position="20"/>
    </location>
</feature>
<comment type="caution">
    <text evidence="12">The sequence shown here is derived from an EMBL/GenBank/DDBJ whole genome shotgun (WGS) entry which is preliminary data.</text>
</comment>
<accession>A0A1E5R3D8</accession>
<reference evidence="13" key="1">
    <citation type="journal article" date="2016" name="Genome Announc.">
        <title>Genome sequences of three species of Hanseniaspora isolated from spontaneous wine fermentations.</title>
        <authorList>
            <person name="Sternes P.R."/>
            <person name="Lee D."/>
            <person name="Kutyna D.R."/>
            <person name="Borneman A.R."/>
        </authorList>
    </citation>
    <scope>NUCLEOTIDE SEQUENCE [LARGE SCALE GENOMIC DNA]</scope>
    <source>
        <strain evidence="13">AWRI3578</strain>
    </source>
</reference>
<dbReference type="GO" id="GO:0012505">
    <property type="term" value="C:endomembrane system"/>
    <property type="evidence" value="ECO:0007669"/>
    <property type="project" value="UniProtKB-SubCell"/>
</dbReference>
<organism evidence="12 13">
    <name type="scientific">Hanseniaspora opuntiae</name>
    <dbReference type="NCBI Taxonomy" id="211096"/>
    <lineage>
        <taxon>Eukaryota</taxon>
        <taxon>Fungi</taxon>
        <taxon>Dikarya</taxon>
        <taxon>Ascomycota</taxon>
        <taxon>Saccharomycotina</taxon>
        <taxon>Saccharomycetes</taxon>
        <taxon>Saccharomycodales</taxon>
        <taxon>Saccharomycodaceae</taxon>
        <taxon>Hanseniaspora</taxon>
    </lineage>
</organism>
<evidence type="ECO:0000313" key="12">
    <source>
        <dbReference type="EMBL" id="OEJ81401.1"/>
    </source>
</evidence>
<dbReference type="Proteomes" id="UP000095605">
    <property type="component" value="Unassembled WGS sequence"/>
</dbReference>
<evidence type="ECO:0000256" key="8">
    <source>
        <dbReference type="RuleBase" id="RU003827"/>
    </source>
</evidence>
<evidence type="ECO:0000256" key="1">
    <source>
        <dbReference type="ARBA" id="ARBA00004479"/>
    </source>
</evidence>
<dbReference type="SUPFAM" id="SSF101576">
    <property type="entry name" value="Supernatant protein factor (SPF), C-terminal domain"/>
    <property type="match status" value="1"/>
</dbReference>
<keyword evidence="3 8" id="KW-0812">Transmembrane</keyword>
<evidence type="ECO:0000313" key="13">
    <source>
        <dbReference type="Proteomes" id="UP000095605"/>
    </source>
</evidence>
<comment type="similarity">
    <text evidence="2 8">Belongs to the EMP24/GP25L family.</text>
</comment>
<protein>
    <submittedName>
        <fullName evidence="12">Endosomal protein P24B</fullName>
    </submittedName>
</protein>
<evidence type="ECO:0000256" key="2">
    <source>
        <dbReference type="ARBA" id="ARBA00007104"/>
    </source>
</evidence>
<keyword evidence="13" id="KW-1185">Reference proteome</keyword>
<evidence type="ECO:0000256" key="3">
    <source>
        <dbReference type="ARBA" id="ARBA00022692"/>
    </source>
</evidence>
<evidence type="ECO:0000256" key="5">
    <source>
        <dbReference type="ARBA" id="ARBA00022989"/>
    </source>
</evidence>
<evidence type="ECO:0000259" key="11">
    <source>
        <dbReference type="PROSITE" id="PS50866"/>
    </source>
</evidence>
<keyword evidence="5 9" id="KW-1133">Transmembrane helix</keyword>
<dbReference type="InterPro" id="IPR009038">
    <property type="entry name" value="GOLD_dom"/>
</dbReference>
<evidence type="ECO:0000256" key="4">
    <source>
        <dbReference type="ARBA" id="ARBA00022729"/>
    </source>
</evidence>
<name>A0A1E5R3D8_9ASCO</name>
<dbReference type="GO" id="GO:0016020">
    <property type="term" value="C:membrane"/>
    <property type="evidence" value="ECO:0007669"/>
    <property type="project" value="UniProtKB-SubCell"/>
</dbReference>
<dbReference type="Pfam" id="PF01105">
    <property type="entry name" value="EMP24_GP25L"/>
    <property type="match status" value="1"/>
</dbReference>
<gene>
    <name evidence="12" type="ORF">AWRI3578_g3899</name>
</gene>
<dbReference type="GO" id="GO:0005737">
    <property type="term" value="C:cytoplasm"/>
    <property type="evidence" value="ECO:0007669"/>
    <property type="project" value="GOC"/>
</dbReference>
<evidence type="ECO:0000256" key="10">
    <source>
        <dbReference type="SAM" id="SignalP"/>
    </source>
</evidence>
<dbReference type="SMART" id="SM01190">
    <property type="entry name" value="EMP24_GP25L"/>
    <property type="match status" value="1"/>
</dbReference>
<evidence type="ECO:0000256" key="9">
    <source>
        <dbReference type="SAM" id="Phobius"/>
    </source>
</evidence>
<dbReference type="GO" id="GO:0006888">
    <property type="term" value="P:endoplasmic reticulum to Golgi vesicle-mediated transport"/>
    <property type="evidence" value="ECO:0007669"/>
    <property type="project" value="UniProtKB-ARBA"/>
</dbReference>
<dbReference type="PROSITE" id="PS50866">
    <property type="entry name" value="GOLD"/>
    <property type="match status" value="1"/>
</dbReference>
<feature type="chain" id="PRO_5009184582" evidence="10">
    <location>
        <begin position="21"/>
        <end position="202"/>
    </location>
</feature>
<sequence>MKLNILLSAIFVNLLALANAHTVLLPARGRRCFFENLNKGDEFSISFQYGDRSLTATEQLDGDFIIYGPRDEIVSELYETQHGEITITAKSSGKYNYCFINERSDIDTKDVTFNIYGIIYVDLDNPETDSLDASVRQLSKLVHEVKNEQSYLVIRERTHRNTAESTNSRVKYWSIFQLVVVVFNSIFQIYYLKRFFEVTSYV</sequence>
<dbReference type="InterPro" id="IPR036598">
    <property type="entry name" value="GOLD_dom_sf"/>
</dbReference>
<evidence type="ECO:0000256" key="6">
    <source>
        <dbReference type="ARBA" id="ARBA00023136"/>
    </source>
</evidence>
<keyword evidence="4 10" id="KW-0732">Signal</keyword>
<dbReference type="OrthoDB" id="62956at2759"/>
<feature type="domain" description="GOLD" evidence="11">
    <location>
        <begin position="30"/>
        <end position="117"/>
    </location>
</feature>
<keyword evidence="6 9" id="KW-0472">Membrane</keyword>
<dbReference type="EMBL" id="LPNL01000009">
    <property type="protein sequence ID" value="OEJ81401.1"/>
    <property type="molecule type" value="Genomic_DNA"/>
</dbReference>
<dbReference type="AlphaFoldDB" id="A0A1E5R3D8"/>
<comment type="subcellular location">
    <subcellularLocation>
        <location evidence="7">Endomembrane system</location>
        <topology evidence="7">Single-pass membrane protein</topology>
    </subcellularLocation>
    <subcellularLocation>
        <location evidence="1 8">Membrane</location>
        <topology evidence="1 8">Single-pass type I membrane protein</topology>
    </subcellularLocation>
</comment>
<dbReference type="InterPro" id="IPR015720">
    <property type="entry name" value="Emp24-like"/>
</dbReference>
<evidence type="ECO:0000256" key="7">
    <source>
        <dbReference type="ARBA" id="ARBA00037847"/>
    </source>
</evidence>